<keyword evidence="3" id="KW-1185">Reference proteome</keyword>
<sequence>MPSPTHDARRLPTFKVTAAAPAQCRKTSCAYSAPPDRQSTAVLYNAWIAGPATHGRLPRSVTCGRCSGLDMRPAQGIEHAMPATTSRAQSGMYYGEMQEIRQASPALTMDELLDMQRATQRAASQGRTTHGIFTRKREPWPWALSPISPTHRVGYSNPQLRTAGHAPPSLRRDSCVHGGLRRFRREYLPSAASLQAARRPSRGHAQSPYQCITLMLFNQRSPPPAGANTPRVDSLIPRVFFQISWPVLRCRSQTVGTVSRSTETRRAYPAPPGRPSPTAVGDSTDKGRLPAFTFHISTGLLASALVNTAVILGTLSPFHFRLASLSPAQDSRRFRNPCHDDTASHPASSSAVPCDTRSKHTHYAPRRKRTGAASTHSSTA</sequence>
<reference evidence="3" key="1">
    <citation type="submission" date="2014-04" db="EMBL/GenBank/DDBJ databases">
        <title>Evolutionary Origins and Diversification of the Mycorrhizal Mutualists.</title>
        <authorList>
            <consortium name="DOE Joint Genome Institute"/>
            <consortium name="Mycorrhizal Genomics Consortium"/>
            <person name="Kohler A."/>
            <person name="Kuo A."/>
            <person name="Nagy L.G."/>
            <person name="Floudas D."/>
            <person name="Copeland A."/>
            <person name="Barry K.W."/>
            <person name="Cichocki N."/>
            <person name="Veneault-Fourrey C."/>
            <person name="LaButti K."/>
            <person name="Lindquist E.A."/>
            <person name="Lipzen A."/>
            <person name="Lundell T."/>
            <person name="Morin E."/>
            <person name="Murat C."/>
            <person name="Riley R."/>
            <person name="Ohm R."/>
            <person name="Sun H."/>
            <person name="Tunlid A."/>
            <person name="Henrissat B."/>
            <person name="Grigoriev I.V."/>
            <person name="Hibbett D.S."/>
            <person name="Martin F."/>
        </authorList>
    </citation>
    <scope>NUCLEOTIDE SEQUENCE [LARGE SCALE GENOMIC DNA]</scope>
    <source>
        <strain evidence="3">FD-334 SS-4</strain>
    </source>
</reference>
<dbReference type="EMBL" id="KN817565">
    <property type="protein sequence ID" value="KJA20666.1"/>
    <property type="molecule type" value="Genomic_DNA"/>
</dbReference>
<feature type="region of interest" description="Disordered" evidence="1">
    <location>
        <begin position="256"/>
        <end position="284"/>
    </location>
</feature>
<accession>A0A0D2NVY7</accession>
<evidence type="ECO:0000313" key="3">
    <source>
        <dbReference type="Proteomes" id="UP000054270"/>
    </source>
</evidence>
<evidence type="ECO:0000313" key="2">
    <source>
        <dbReference type="EMBL" id="KJA20666.1"/>
    </source>
</evidence>
<dbReference type="Proteomes" id="UP000054270">
    <property type="component" value="Unassembled WGS sequence"/>
</dbReference>
<feature type="region of interest" description="Disordered" evidence="1">
    <location>
        <begin position="332"/>
        <end position="380"/>
    </location>
</feature>
<feature type="compositionally biased region" description="Basic residues" evidence="1">
    <location>
        <begin position="359"/>
        <end position="370"/>
    </location>
</feature>
<name>A0A0D2NVY7_HYPSF</name>
<evidence type="ECO:0000256" key="1">
    <source>
        <dbReference type="SAM" id="MobiDB-lite"/>
    </source>
</evidence>
<protein>
    <submittedName>
        <fullName evidence="2">Uncharacterized protein</fullName>
    </submittedName>
</protein>
<gene>
    <name evidence="2" type="ORF">HYPSUDRAFT_216887</name>
</gene>
<proteinExistence type="predicted"/>
<dbReference type="AlphaFoldDB" id="A0A0D2NVY7"/>
<organism evidence="2 3">
    <name type="scientific">Hypholoma sublateritium (strain FD-334 SS-4)</name>
    <dbReference type="NCBI Taxonomy" id="945553"/>
    <lineage>
        <taxon>Eukaryota</taxon>
        <taxon>Fungi</taxon>
        <taxon>Dikarya</taxon>
        <taxon>Basidiomycota</taxon>
        <taxon>Agaricomycotina</taxon>
        <taxon>Agaricomycetes</taxon>
        <taxon>Agaricomycetidae</taxon>
        <taxon>Agaricales</taxon>
        <taxon>Agaricineae</taxon>
        <taxon>Strophariaceae</taxon>
        <taxon>Hypholoma</taxon>
    </lineage>
</organism>
<feature type="compositionally biased region" description="Basic and acidic residues" evidence="1">
    <location>
        <begin position="332"/>
        <end position="343"/>
    </location>
</feature>